<comment type="caution">
    <text evidence="1">The sequence shown here is derived from an EMBL/GenBank/DDBJ whole genome shotgun (WGS) entry which is preliminary data.</text>
</comment>
<name>A0A0F9L141_9ZZZZ</name>
<evidence type="ECO:0000313" key="1">
    <source>
        <dbReference type="EMBL" id="KKM21495.1"/>
    </source>
</evidence>
<proteinExistence type="predicted"/>
<protein>
    <recommendedName>
        <fullName evidence="2">DUF642 domain-containing protein</fullName>
    </recommendedName>
</protein>
<sequence length="212" mass="22211">MRYLRQSTAAVIEVGPFIDDMDGKTLEEALTVASIDVQLMQPLDTAAVPPDLVTNGAFATSDWTENGWSISAGVANSAAAQDTNLDQTVSITENKAYEVVFEVKTRSAGSVTPILGTTSGTARSTLAIFTETIIAGSGSLIRFDAIGFTGTIDDVVIKQVPIPITPAASGSTNDMVLTQANTGTYWLELTANQVGILGRHKLTAFISGALIV</sequence>
<gene>
    <name evidence="1" type="ORF">LCGC14_1634900</name>
</gene>
<dbReference type="EMBL" id="LAZR01013537">
    <property type="protein sequence ID" value="KKM21495.1"/>
    <property type="molecule type" value="Genomic_DNA"/>
</dbReference>
<organism evidence="1">
    <name type="scientific">marine sediment metagenome</name>
    <dbReference type="NCBI Taxonomy" id="412755"/>
    <lineage>
        <taxon>unclassified sequences</taxon>
        <taxon>metagenomes</taxon>
        <taxon>ecological metagenomes</taxon>
    </lineage>
</organism>
<dbReference type="AlphaFoldDB" id="A0A0F9L141"/>
<reference evidence="1" key="1">
    <citation type="journal article" date="2015" name="Nature">
        <title>Complex archaea that bridge the gap between prokaryotes and eukaryotes.</title>
        <authorList>
            <person name="Spang A."/>
            <person name="Saw J.H."/>
            <person name="Jorgensen S.L."/>
            <person name="Zaremba-Niedzwiedzka K."/>
            <person name="Martijn J."/>
            <person name="Lind A.E."/>
            <person name="van Eijk R."/>
            <person name="Schleper C."/>
            <person name="Guy L."/>
            <person name="Ettema T.J."/>
        </authorList>
    </citation>
    <scope>NUCLEOTIDE SEQUENCE</scope>
</reference>
<evidence type="ECO:0008006" key="2">
    <source>
        <dbReference type="Google" id="ProtNLM"/>
    </source>
</evidence>
<accession>A0A0F9L141</accession>
<feature type="non-terminal residue" evidence="1">
    <location>
        <position position="212"/>
    </location>
</feature>